<accession>A0A8S3XFB3</accession>
<dbReference type="Proteomes" id="UP000691718">
    <property type="component" value="Unassembled WGS sequence"/>
</dbReference>
<dbReference type="EMBL" id="CAJQZP010001101">
    <property type="protein sequence ID" value="CAG5016591.1"/>
    <property type="molecule type" value="Genomic_DNA"/>
</dbReference>
<dbReference type="AlphaFoldDB" id="A0A8S3XFB3"/>
<evidence type="ECO:0000313" key="2">
    <source>
        <dbReference type="Proteomes" id="UP000691718"/>
    </source>
</evidence>
<proteinExistence type="predicted"/>
<reference evidence="1" key="1">
    <citation type="submission" date="2021-04" db="EMBL/GenBank/DDBJ databases">
        <authorList>
            <person name="Tunstrom K."/>
        </authorList>
    </citation>
    <scope>NUCLEOTIDE SEQUENCE</scope>
</reference>
<organism evidence="1 2">
    <name type="scientific">Parnassius apollo</name>
    <name type="common">Apollo butterfly</name>
    <name type="synonym">Papilio apollo</name>
    <dbReference type="NCBI Taxonomy" id="110799"/>
    <lineage>
        <taxon>Eukaryota</taxon>
        <taxon>Metazoa</taxon>
        <taxon>Ecdysozoa</taxon>
        <taxon>Arthropoda</taxon>
        <taxon>Hexapoda</taxon>
        <taxon>Insecta</taxon>
        <taxon>Pterygota</taxon>
        <taxon>Neoptera</taxon>
        <taxon>Endopterygota</taxon>
        <taxon>Lepidoptera</taxon>
        <taxon>Glossata</taxon>
        <taxon>Ditrysia</taxon>
        <taxon>Papilionoidea</taxon>
        <taxon>Papilionidae</taxon>
        <taxon>Parnassiinae</taxon>
        <taxon>Parnassini</taxon>
        <taxon>Parnassius</taxon>
        <taxon>Parnassius</taxon>
    </lineage>
</organism>
<comment type="caution">
    <text evidence="1">The sequence shown here is derived from an EMBL/GenBank/DDBJ whole genome shotgun (WGS) entry which is preliminary data.</text>
</comment>
<sequence>MIKYFCVKTLNQDKEEAVLSGSVIEQAEDEPGVFIEDFHAVGDVGNSSSDDSITTQSLTYFPPRSTKKKVVMILYTLHDTSDKNNEVELSKIIDYHNKTNGGVNVFDAMSKKYSVLRKTKLCHMCIFMGN</sequence>
<name>A0A8S3XFB3_PARAO</name>
<evidence type="ECO:0000313" key="1">
    <source>
        <dbReference type="EMBL" id="CAG5016591.1"/>
    </source>
</evidence>
<gene>
    <name evidence="1" type="ORF">PAPOLLO_LOCUS16545</name>
</gene>
<protein>
    <submittedName>
        <fullName evidence="1">(apollo) hypothetical protein</fullName>
    </submittedName>
</protein>
<keyword evidence="2" id="KW-1185">Reference proteome</keyword>